<dbReference type="Proteomes" id="UP001211907">
    <property type="component" value="Unassembled WGS sequence"/>
</dbReference>
<dbReference type="GO" id="GO:0006307">
    <property type="term" value="P:DNA alkylation repair"/>
    <property type="evidence" value="ECO:0007669"/>
    <property type="project" value="InterPro"/>
</dbReference>
<organism evidence="2 3">
    <name type="scientific">Physocladia obscura</name>
    <dbReference type="NCBI Taxonomy" id="109957"/>
    <lineage>
        <taxon>Eukaryota</taxon>
        <taxon>Fungi</taxon>
        <taxon>Fungi incertae sedis</taxon>
        <taxon>Chytridiomycota</taxon>
        <taxon>Chytridiomycota incertae sedis</taxon>
        <taxon>Chytridiomycetes</taxon>
        <taxon>Chytridiales</taxon>
        <taxon>Chytriomycetaceae</taxon>
        <taxon>Physocladia</taxon>
    </lineage>
</organism>
<proteinExistence type="predicted"/>
<dbReference type="GO" id="GO:0051213">
    <property type="term" value="F:dioxygenase activity"/>
    <property type="evidence" value="ECO:0007669"/>
    <property type="project" value="InterPro"/>
</dbReference>
<dbReference type="PANTHER" id="PTHR31212">
    <property type="entry name" value="ALPHA-KETOGLUTARATE-DEPENDENT DIOXYGENASE ALKB HOMOLOG 3"/>
    <property type="match status" value="1"/>
</dbReference>
<feature type="domain" description="Alpha-ketoglutarate-dependent dioxygenase AlkB-like" evidence="1">
    <location>
        <begin position="134"/>
        <end position="385"/>
    </location>
</feature>
<evidence type="ECO:0000313" key="3">
    <source>
        <dbReference type="Proteomes" id="UP001211907"/>
    </source>
</evidence>
<dbReference type="InterPro" id="IPR037151">
    <property type="entry name" value="AlkB-like_sf"/>
</dbReference>
<accession>A0AAD5TBQ0</accession>
<dbReference type="InterPro" id="IPR032854">
    <property type="entry name" value="ALKBH3"/>
</dbReference>
<dbReference type="InterPro" id="IPR027450">
    <property type="entry name" value="AlkB-like"/>
</dbReference>
<protein>
    <recommendedName>
        <fullName evidence="1">Alpha-ketoglutarate-dependent dioxygenase AlkB-like domain-containing protein</fullName>
    </recommendedName>
</protein>
<dbReference type="PANTHER" id="PTHR31212:SF4">
    <property type="entry name" value="ALPHA-KETOGLUTARATE-DEPENDENT DIOXYGENASE ALKB HOMOLOG 3"/>
    <property type="match status" value="1"/>
</dbReference>
<evidence type="ECO:0000313" key="2">
    <source>
        <dbReference type="EMBL" id="KAJ3132306.1"/>
    </source>
</evidence>
<reference evidence="2" key="1">
    <citation type="submission" date="2020-05" db="EMBL/GenBank/DDBJ databases">
        <title>Phylogenomic resolution of chytrid fungi.</title>
        <authorList>
            <person name="Stajich J.E."/>
            <person name="Amses K."/>
            <person name="Simmons R."/>
            <person name="Seto K."/>
            <person name="Myers J."/>
            <person name="Bonds A."/>
            <person name="Quandt C.A."/>
            <person name="Barry K."/>
            <person name="Liu P."/>
            <person name="Grigoriev I."/>
            <person name="Longcore J.E."/>
            <person name="James T.Y."/>
        </authorList>
    </citation>
    <scope>NUCLEOTIDE SEQUENCE</scope>
    <source>
        <strain evidence="2">JEL0513</strain>
    </source>
</reference>
<dbReference type="SUPFAM" id="SSF51197">
    <property type="entry name" value="Clavaminate synthase-like"/>
    <property type="match status" value="1"/>
</dbReference>
<dbReference type="Gene3D" id="2.60.120.590">
    <property type="entry name" value="Alpha-ketoglutarate-dependent dioxygenase AlkB-like"/>
    <property type="match status" value="1"/>
</dbReference>
<dbReference type="EMBL" id="JADGJH010000254">
    <property type="protein sequence ID" value="KAJ3132306.1"/>
    <property type="molecule type" value="Genomic_DNA"/>
</dbReference>
<comment type="caution">
    <text evidence="2">The sequence shown here is derived from an EMBL/GenBank/DDBJ whole genome shotgun (WGS) entry which is preliminary data.</text>
</comment>
<dbReference type="Pfam" id="PF13532">
    <property type="entry name" value="2OG-FeII_Oxy_2"/>
    <property type="match status" value="1"/>
</dbReference>
<keyword evidence="3" id="KW-1185">Reference proteome</keyword>
<dbReference type="AlphaFoldDB" id="A0AAD5TBQ0"/>
<gene>
    <name evidence="2" type="ORF">HK100_005427</name>
</gene>
<name>A0AAD5TBQ0_9FUNG</name>
<evidence type="ECO:0000259" key="1">
    <source>
        <dbReference type="Pfam" id="PF13532"/>
    </source>
</evidence>
<sequence length="463" mass="52081">MGTTRDAILARLVECLGEAYPIEQIVTYLDTALPHFVADSDSRSSTILIQQVIESLLASTPPDKSEQSPAVLLCPAIKRKPEYESKTDELPLLKKNAFDVLAWTDAAETAGRGSVKHVMLTAENVESHIPCELFLDWMDRDSSTELLQFLQQDACENELWYAHRYFISDREVHSSHKSTLYSSIPETSFSYSFQASELKASPYASSPVLEKIATRVSEFVTERLKSNRVRLHTSVSKSPLDLQSNINKAWIGNICVGNEYLNGTQITGFHSDNLEYIGPRPVIASLSLGATRTFRVRRIKEAADAILPVWELLESERNESKAEQEEKQIAKNSTSNIIYNIKLPHGSLLVMYPPMQELYKHEVGLERRFAGHPISGLVRYNLTFRMYRNEFSSPPLCRCGVRSNMKPVFKIACGASGNIVVGGVKENMLKKSSLNAERIEKYYYSCVKGRGEKSGCGFFEWVV</sequence>